<evidence type="ECO:0000313" key="2">
    <source>
        <dbReference type="Proteomes" id="UP000509548"/>
    </source>
</evidence>
<gene>
    <name evidence="1" type="ORF">A9O66_14385</name>
</gene>
<reference evidence="1 2" key="1">
    <citation type="journal article" date="2014" name="Genome Announc.">
        <title>Draft Genome Sequence of the Haloacid-Degrading Burkholderia caribensis Strain MBA4.</title>
        <authorList>
            <person name="Pan Y."/>
            <person name="Kong K.F."/>
            <person name="Tsang J.S."/>
        </authorList>
    </citation>
    <scope>NUCLEOTIDE SEQUENCE [LARGE SCALE GENOMIC DNA]</scope>
    <source>
        <strain evidence="1 2">852011</strain>
    </source>
</reference>
<dbReference type="AlphaFoldDB" id="A0A9Q6WLS0"/>
<dbReference type="Proteomes" id="UP000509548">
    <property type="component" value="Chromosome 1"/>
</dbReference>
<dbReference type="EMBL" id="CP015958">
    <property type="protein sequence ID" value="QLB63465.1"/>
    <property type="molecule type" value="Genomic_DNA"/>
</dbReference>
<dbReference type="Pfam" id="PF05930">
    <property type="entry name" value="Phage_AlpA"/>
    <property type="match status" value="1"/>
</dbReference>
<evidence type="ECO:0000313" key="1">
    <source>
        <dbReference type="EMBL" id="QLB63465.1"/>
    </source>
</evidence>
<sequence>MSASPQGRGLRPKQAANHIGISVASLWRYARNRDDFPRPVKLSEGVTIFFEGELNDWLAKQATRARAA</sequence>
<protein>
    <recommendedName>
        <fullName evidence="3">AlpA family phage regulatory protein</fullName>
    </recommendedName>
</protein>
<organism evidence="1 2">
    <name type="scientific">Paraburkholderia caribensis</name>
    <dbReference type="NCBI Taxonomy" id="75105"/>
    <lineage>
        <taxon>Bacteria</taxon>
        <taxon>Pseudomonadati</taxon>
        <taxon>Pseudomonadota</taxon>
        <taxon>Betaproteobacteria</taxon>
        <taxon>Burkholderiales</taxon>
        <taxon>Burkholderiaceae</taxon>
        <taxon>Paraburkholderia</taxon>
    </lineage>
</organism>
<evidence type="ECO:0008006" key="3">
    <source>
        <dbReference type="Google" id="ProtNLM"/>
    </source>
</evidence>
<accession>A0A9Q6WLS0</accession>
<dbReference type="InterPro" id="IPR010260">
    <property type="entry name" value="AlpA"/>
</dbReference>
<proteinExistence type="predicted"/>
<dbReference type="RefSeq" id="WP_176956923.1">
    <property type="nucleotide sequence ID" value="NZ_CP015958.1"/>
</dbReference>
<name>A0A9Q6WLS0_9BURK</name>